<feature type="region of interest" description="Disordered" evidence="1">
    <location>
        <begin position="300"/>
        <end position="321"/>
    </location>
</feature>
<proteinExistence type="predicted"/>
<evidence type="ECO:0000313" key="2">
    <source>
        <dbReference type="EMBL" id="GAQ78261.1"/>
    </source>
</evidence>
<accession>A0A1Y1HMN7</accession>
<feature type="compositionally biased region" description="Basic and acidic residues" evidence="1">
    <location>
        <begin position="48"/>
        <end position="64"/>
    </location>
</feature>
<dbReference type="AlphaFoldDB" id="A0A1Y1HMN7"/>
<feature type="region of interest" description="Disordered" evidence="1">
    <location>
        <begin position="37"/>
        <end position="90"/>
    </location>
</feature>
<evidence type="ECO:0000313" key="3">
    <source>
        <dbReference type="Proteomes" id="UP000054558"/>
    </source>
</evidence>
<dbReference type="Proteomes" id="UP000054558">
    <property type="component" value="Unassembled WGS sequence"/>
</dbReference>
<gene>
    <name evidence="2" type="ORF">KFL_000100270</name>
</gene>
<reference evidence="2 3" key="1">
    <citation type="journal article" date="2014" name="Nat. Commun.">
        <title>Klebsormidium flaccidum genome reveals primary factors for plant terrestrial adaptation.</title>
        <authorList>
            <person name="Hori K."/>
            <person name="Maruyama F."/>
            <person name="Fujisawa T."/>
            <person name="Togashi T."/>
            <person name="Yamamoto N."/>
            <person name="Seo M."/>
            <person name="Sato S."/>
            <person name="Yamada T."/>
            <person name="Mori H."/>
            <person name="Tajima N."/>
            <person name="Moriyama T."/>
            <person name="Ikeuchi M."/>
            <person name="Watanabe M."/>
            <person name="Wada H."/>
            <person name="Kobayashi K."/>
            <person name="Saito M."/>
            <person name="Masuda T."/>
            <person name="Sasaki-Sekimoto Y."/>
            <person name="Mashiguchi K."/>
            <person name="Awai K."/>
            <person name="Shimojima M."/>
            <person name="Masuda S."/>
            <person name="Iwai M."/>
            <person name="Nobusawa T."/>
            <person name="Narise T."/>
            <person name="Kondo S."/>
            <person name="Saito H."/>
            <person name="Sato R."/>
            <person name="Murakawa M."/>
            <person name="Ihara Y."/>
            <person name="Oshima-Yamada Y."/>
            <person name="Ohtaka K."/>
            <person name="Satoh M."/>
            <person name="Sonobe K."/>
            <person name="Ishii M."/>
            <person name="Ohtani R."/>
            <person name="Kanamori-Sato M."/>
            <person name="Honoki R."/>
            <person name="Miyazaki D."/>
            <person name="Mochizuki H."/>
            <person name="Umetsu J."/>
            <person name="Higashi K."/>
            <person name="Shibata D."/>
            <person name="Kamiya Y."/>
            <person name="Sato N."/>
            <person name="Nakamura Y."/>
            <person name="Tabata S."/>
            <person name="Ida S."/>
            <person name="Kurokawa K."/>
            <person name="Ohta H."/>
        </authorList>
    </citation>
    <scope>NUCLEOTIDE SEQUENCE [LARGE SCALE GENOMIC DNA]</scope>
    <source>
        <strain evidence="2 3">NIES-2285</strain>
    </source>
</reference>
<evidence type="ECO:0008006" key="4">
    <source>
        <dbReference type="Google" id="ProtNLM"/>
    </source>
</evidence>
<keyword evidence="3" id="KW-1185">Reference proteome</keyword>
<name>A0A1Y1HMN7_KLENI</name>
<protein>
    <recommendedName>
        <fullName evidence="4">Stc1 domain-containing protein</fullName>
    </recommendedName>
</protein>
<organism evidence="2 3">
    <name type="scientific">Klebsormidium nitens</name>
    <name type="common">Green alga</name>
    <name type="synonym">Ulothrix nitens</name>
    <dbReference type="NCBI Taxonomy" id="105231"/>
    <lineage>
        <taxon>Eukaryota</taxon>
        <taxon>Viridiplantae</taxon>
        <taxon>Streptophyta</taxon>
        <taxon>Klebsormidiophyceae</taxon>
        <taxon>Klebsormidiales</taxon>
        <taxon>Klebsormidiaceae</taxon>
        <taxon>Klebsormidium</taxon>
    </lineage>
</organism>
<dbReference type="EMBL" id="DF236959">
    <property type="protein sequence ID" value="GAQ78261.1"/>
    <property type="molecule type" value="Genomic_DNA"/>
</dbReference>
<sequence length="321" mass="35824">MVMNLPANSLRPLPKLPPLSKLVSPLPVKKRTTIVLASENGAATAPPKEQRKQAQRTKTGEASEKAPNSELEQQTWRVGTRADSEQENTAWEVRAPRTPLDQAQMKTCCQCGFTKMIDDYERTKTSLDERSAGCRACMSALRARRSGRPLYHLGMSVEDAWENAKVCTMCKHLKELRDFARLGDGTARRCRGCQAKFSKPLQAPADTPQKCNECGEVKPASEFHRKQHRTNGLSGNCKSCCSKIERARYENYRGSSVVLSRAEKMCTMCGRELPRTEFYAAKNIDGLQANCKECFVTRNTGRRKKKAPSAGEVAEQSEQSD</sequence>
<evidence type="ECO:0000256" key="1">
    <source>
        <dbReference type="SAM" id="MobiDB-lite"/>
    </source>
</evidence>